<sequence length="298" mass="34098">MHSDYHTEGPMPNALDSTASLMHHYRIPPMYQHQYVGFESFRRFLILLSSQQNQQNDPILYAAVFQFNSYKLAEIEERALRRELPRFTALVDDLYNVMIVKLMPGMMHNRLSRTFVRYFDSQIMAHGVDRLLLPGGSGRIPLQNNLNKEPDEQFKPSSRGNWDDYPTFVVEIGVSETLPQLRQNARLWLTNTDGRTRIVLLIYVHHSRSIIRFERWQNEPKNFTRSSSLMSSGSAPVPGEPANMQVVEYHHRGEMLTGEPLVIPVHLLFDVVPANLPPSGISIGSRDLLQLGAQVFAG</sequence>
<gene>
    <name evidence="1" type="ORF">Plec18167_008594</name>
</gene>
<name>A0ABR3WV93_9EURO</name>
<comment type="caution">
    <text evidence="1">The sequence shown here is derived from an EMBL/GenBank/DDBJ whole genome shotgun (WGS) entry which is preliminary data.</text>
</comment>
<keyword evidence="2" id="KW-1185">Reference proteome</keyword>
<accession>A0ABR3WV93</accession>
<evidence type="ECO:0000313" key="2">
    <source>
        <dbReference type="Proteomes" id="UP001583193"/>
    </source>
</evidence>
<dbReference type="Proteomes" id="UP001583193">
    <property type="component" value="Unassembled WGS sequence"/>
</dbReference>
<reference evidence="1 2" key="1">
    <citation type="journal article" date="2024" name="IMA Fungus">
        <title>IMA Genome - F19 : A genome assembly and annotation guide to empower mycologists, including annotated draft genome sequences of Ceratocystis pirilliformis, Diaporthe australafricana, Fusarium ophioides, Paecilomyces lecythidis, and Sporothrix stenoceras.</title>
        <authorList>
            <person name="Aylward J."/>
            <person name="Wilson A.M."/>
            <person name="Visagie C.M."/>
            <person name="Spraker J."/>
            <person name="Barnes I."/>
            <person name="Buitendag C."/>
            <person name="Ceriani C."/>
            <person name="Del Mar Angel L."/>
            <person name="du Plessis D."/>
            <person name="Fuchs T."/>
            <person name="Gasser K."/>
            <person name="Kramer D."/>
            <person name="Li W."/>
            <person name="Munsamy K."/>
            <person name="Piso A."/>
            <person name="Price J.L."/>
            <person name="Sonnekus B."/>
            <person name="Thomas C."/>
            <person name="van der Nest A."/>
            <person name="van Dijk A."/>
            <person name="van Heerden A."/>
            <person name="van Vuuren N."/>
            <person name="Yilmaz N."/>
            <person name="Duong T.A."/>
            <person name="van der Merwe N.A."/>
            <person name="Wingfield M.J."/>
            <person name="Wingfield B.D."/>
        </authorList>
    </citation>
    <scope>NUCLEOTIDE SEQUENCE [LARGE SCALE GENOMIC DNA]</scope>
    <source>
        <strain evidence="1 2">CMW 18167</strain>
    </source>
</reference>
<evidence type="ECO:0000313" key="1">
    <source>
        <dbReference type="EMBL" id="KAL1867594.1"/>
    </source>
</evidence>
<organism evidence="1 2">
    <name type="scientific">Paecilomyces lecythidis</name>
    <dbReference type="NCBI Taxonomy" id="3004212"/>
    <lineage>
        <taxon>Eukaryota</taxon>
        <taxon>Fungi</taxon>
        <taxon>Dikarya</taxon>
        <taxon>Ascomycota</taxon>
        <taxon>Pezizomycotina</taxon>
        <taxon>Eurotiomycetes</taxon>
        <taxon>Eurotiomycetidae</taxon>
        <taxon>Eurotiales</taxon>
        <taxon>Thermoascaceae</taxon>
        <taxon>Paecilomyces</taxon>
    </lineage>
</organism>
<dbReference type="EMBL" id="JAVDPF010000043">
    <property type="protein sequence ID" value="KAL1867594.1"/>
    <property type="molecule type" value="Genomic_DNA"/>
</dbReference>
<protein>
    <submittedName>
        <fullName evidence="1">Uncharacterized protein</fullName>
    </submittedName>
</protein>
<proteinExistence type="predicted"/>